<evidence type="ECO:0000256" key="3">
    <source>
        <dbReference type="PROSITE-ProRule" id="PRU01091"/>
    </source>
</evidence>
<sequence length="591" mass="65428">MPALSLPSGNLGFSSKEAVCDWHPLLDGAAVYALPYYRHHVLIASSDTESRALDQGILTLQFVFEDYVLDQERRELTLCGQVVAVGPQVFDLLLQLVSNRDRVVSKDDLLQAVWSGRIVLESTITSHINAVRKAIGDTGEEQRLVRTVPRKGYRFVGEIKVGEIGEARQPEWSGINERVPADPKESPPSTLVLPDKPSITVLPFQNLSGDPEQEYFADGMVEDIIAALSRIRWLFVIARNSSFTYKGRAVDAKGVGQELGVRYELEGSVRKSGNKVRITGQLIDATTGTHIWAERFEGMLDDIFELQDQIAESVVGAIAPQLERAEIERAKRKPTESLDAYDYYLRGMAKLHSGTREAIEEALPLFYKAIELDPEFASAYGMAAWCHFWRKINGWMSDRTREIAEGARLARLAVELGRDDAVALTRGGHALAHLAGDVDGGIALLDRARLLNPNLAPAWYLGGILRALRGETDEAIEHLAHATRLSPLDPEMFRMQVGMALAHFFAGHFDAASAWAEKALGNLPCLLVPVALMAASHALSGRMDKAQRAMQRLHELDPSLRLSHLKDWLPIQRPEDLARFADGLRLAGLPE</sequence>
<name>A0A5E7EPJ3_PSEFL</name>
<dbReference type="AlphaFoldDB" id="A0A5E7EPJ3"/>
<dbReference type="GO" id="GO:0000160">
    <property type="term" value="P:phosphorelay signal transduction system"/>
    <property type="evidence" value="ECO:0007669"/>
    <property type="project" value="InterPro"/>
</dbReference>
<feature type="DNA-binding region" description="OmpR/PhoB-type" evidence="3">
    <location>
        <begin position="59"/>
        <end position="157"/>
    </location>
</feature>
<dbReference type="Gene3D" id="3.40.50.10610">
    <property type="entry name" value="ABC-type transport auxiliary lipoprotein component"/>
    <property type="match status" value="1"/>
</dbReference>
<dbReference type="Gene3D" id="1.25.40.10">
    <property type="entry name" value="Tetratricopeptide repeat domain"/>
    <property type="match status" value="1"/>
</dbReference>
<protein>
    <recommendedName>
        <fullName evidence="4">OmpR/PhoB-type domain-containing protein</fullName>
    </recommendedName>
</protein>
<organism evidence="5 6">
    <name type="scientific">Pseudomonas fluorescens</name>
    <dbReference type="NCBI Taxonomy" id="294"/>
    <lineage>
        <taxon>Bacteria</taxon>
        <taxon>Pseudomonadati</taxon>
        <taxon>Pseudomonadota</taxon>
        <taxon>Gammaproteobacteria</taxon>
        <taxon>Pseudomonadales</taxon>
        <taxon>Pseudomonadaceae</taxon>
        <taxon>Pseudomonas</taxon>
    </lineage>
</organism>
<dbReference type="PROSITE" id="PS51755">
    <property type="entry name" value="OMPR_PHOB"/>
    <property type="match status" value="1"/>
</dbReference>
<evidence type="ECO:0000256" key="1">
    <source>
        <dbReference type="ARBA" id="ARBA00023125"/>
    </source>
</evidence>
<dbReference type="EMBL" id="CABVHQ010000064">
    <property type="protein sequence ID" value="VVO28277.1"/>
    <property type="molecule type" value="Genomic_DNA"/>
</dbReference>
<dbReference type="SUPFAM" id="SSF46894">
    <property type="entry name" value="C-terminal effector domain of the bipartite response regulators"/>
    <property type="match status" value="1"/>
</dbReference>
<accession>A0A5E7EPJ3</accession>
<dbReference type="InterPro" id="IPR011990">
    <property type="entry name" value="TPR-like_helical_dom_sf"/>
</dbReference>
<evidence type="ECO:0000256" key="2">
    <source>
        <dbReference type="PROSITE-ProRule" id="PRU00339"/>
    </source>
</evidence>
<evidence type="ECO:0000313" key="5">
    <source>
        <dbReference type="EMBL" id="VVO28277.1"/>
    </source>
</evidence>
<reference evidence="5 6" key="1">
    <citation type="submission" date="2019-09" db="EMBL/GenBank/DDBJ databases">
        <authorList>
            <person name="Chandra G."/>
            <person name="Truman W A."/>
        </authorList>
    </citation>
    <scope>NUCLEOTIDE SEQUENCE [LARGE SCALE GENOMIC DNA]</scope>
    <source>
        <strain evidence="5">PS691</strain>
    </source>
</reference>
<dbReference type="PANTHER" id="PTHR47691">
    <property type="entry name" value="REGULATOR-RELATED"/>
    <property type="match status" value="1"/>
</dbReference>
<dbReference type="InterPro" id="IPR016032">
    <property type="entry name" value="Sig_transdc_resp-reg_C-effctor"/>
</dbReference>
<dbReference type="SMART" id="SM00862">
    <property type="entry name" value="Trans_reg_C"/>
    <property type="match status" value="1"/>
</dbReference>
<dbReference type="Gene3D" id="1.10.10.10">
    <property type="entry name" value="Winged helix-like DNA-binding domain superfamily/Winged helix DNA-binding domain"/>
    <property type="match status" value="1"/>
</dbReference>
<evidence type="ECO:0000313" key="6">
    <source>
        <dbReference type="Proteomes" id="UP000337909"/>
    </source>
</evidence>
<dbReference type="Proteomes" id="UP000337909">
    <property type="component" value="Unassembled WGS sequence"/>
</dbReference>
<feature type="domain" description="OmpR/PhoB-type" evidence="4">
    <location>
        <begin position="59"/>
        <end position="157"/>
    </location>
</feature>
<dbReference type="GO" id="GO:0006355">
    <property type="term" value="P:regulation of DNA-templated transcription"/>
    <property type="evidence" value="ECO:0007669"/>
    <property type="project" value="InterPro"/>
</dbReference>
<dbReference type="PANTHER" id="PTHR47691:SF3">
    <property type="entry name" value="HTH-TYPE TRANSCRIPTIONAL REGULATOR RV0890C-RELATED"/>
    <property type="match status" value="1"/>
</dbReference>
<dbReference type="GO" id="GO:0003677">
    <property type="term" value="F:DNA binding"/>
    <property type="evidence" value="ECO:0007669"/>
    <property type="project" value="UniProtKB-UniRule"/>
</dbReference>
<keyword evidence="2" id="KW-0802">TPR repeat</keyword>
<dbReference type="SUPFAM" id="SSF48452">
    <property type="entry name" value="TPR-like"/>
    <property type="match status" value="1"/>
</dbReference>
<evidence type="ECO:0000259" key="4">
    <source>
        <dbReference type="PROSITE" id="PS51755"/>
    </source>
</evidence>
<dbReference type="InterPro" id="IPR036388">
    <property type="entry name" value="WH-like_DNA-bd_sf"/>
</dbReference>
<dbReference type="Pfam" id="PF00486">
    <property type="entry name" value="Trans_reg_C"/>
    <property type="match status" value="1"/>
</dbReference>
<proteinExistence type="predicted"/>
<dbReference type="CDD" id="cd00383">
    <property type="entry name" value="trans_reg_C"/>
    <property type="match status" value="1"/>
</dbReference>
<keyword evidence="1 3" id="KW-0238">DNA-binding</keyword>
<feature type="repeat" description="TPR" evidence="2">
    <location>
        <begin position="456"/>
        <end position="489"/>
    </location>
</feature>
<dbReference type="InterPro" id="IPR001867">
    <property type="entry name" value="OmpR/PhoB-type_DNA-bd"/>
</dbReference>
<gene>
    <name evidence="5" type="ORF">PS691_04730</name>
</gene>
<dbReference type="InterPro" id="IPR019734">
    <property type="entry name" value="TPR_rpt"/>
</dbReference>
<dbReference type="PROSITE" id="PS50005">
    <property type="entry name" value="TPR"/>
    <property type="match status" value="1"/>
</dbReference>